<organism evidence="1">
    <name type="scientific">Lyngbya confervoides BDU141951</name>
    <dbReference type="NCBI Taxonomy" id="1574623"/>
    <lineage>
        <taxon>Bacteria</taxon>
        <taxon>Bacillati</taxon>
        <taxon>Cyanobacteriota</taxon>
        <taxon>Cyanophyceae</taxon>
        <taxon>Oscillatoriophycideae</taxon>
        <taxon>Oscillatoriales</taxon>
        <taxon>Microcoleaceae</taxon>
        <taxon>Lyngbya</taxon>
    </lineage>
</organism>
<reference evidence="1" key="1">
    <citation type="submission" date="2014-11" db="EMBL/GenBank/DDBJ databases">
        <authorList>
            <person name="Malar M.C."/>
            <person name="Sen D."/>
            <person name="Tripathy S."/>
        </authorList>
    </citation>
    <scope>NUCLEOTIDE SEQUENCE</scope>
    <source>
        <strain evidence="1">BDU141951</strain>
    </source>
</reference>
<dbReference type="SMART" id="SM00255">
    <property type="entry name" value="TIR"/>
    <property type="match status" value="1"/>
</dbReference>
<accession>A0A0C1Y6X4</accession>
<dbReference type="InterPro" id="IPR000157">
    <property type="entry name" value="TIR_dom"/>
</dbReference>
<dbReference type="AlphaFoldDB" id="A0A0C1Y6X4"/>
<dbReference type="GO" id="GO:0007165">
    <property type="term" value="P:signal transduction"/>
    <property type="evidence" value="ECO:0007669"/>
    <property type="project" value="InterPro"/>
</dbReference>
<dbReference type="Pfam" id="PF13676">
    <property type="entry name" value="TIR_2"/>
    <property type="match status" value="1"/>
</dbReference>
<name>A0A0C1Y6X4_9CYAN</name>
<reference evidence="1" key="3">
    <citation type="submission" date="2020-02" db="EMBL/GenBank/DDBJ databases">
        <authorList>
            <person name="Sarangi A.N."/>
            <person name="Ghosh S."/>
            <person name="Mukherjee M."/>
            <person name="Tripathy S."/>
        </authorList>
    </citation>
    <scope>NUCLEOTIDE SEQUENCE</scope>
    <source>
        <strain evidence="1">BDU141951</strain>
    </source>
</reference>
<dbReference type="PROSITE" id="PS50104">
    <property type="entry name" value="TIR"/>
    <property type="match status" value="1"/>
</dbReference>
<dbReference type="SUPFAM" id="SSF52200">
    <property type="entry name" value="Toll/Interleukin receptor TIR domain"/>
    <property type="match status" value="1"/>
</dbReference>
<reference evidence="1" key="2">
    <citation type="journal article" date="2015" name="Genome Announc.">
        <title>Draft Genome Sequence of Filamentous Marine Cyanobacterium Lyngbya confervoides Strain BDU141951.</title>
        <authorList>
            <person name="Chandrababunaidu M.M."/>
            <person name="Sen D."/>
            <person name="Tripathy S."/>
        </authorList>
    </citation>
    <scope>NUCLEOTIDE SEQUENCE</scope>
    <source>
        <strain evidence="1">BDU141951</strain>
    </source>
</reference>
<keyword evidence="1" id="KW-0675">Receptor</keyword>
<protein>
    <submittedName>
        <fullName evidence="1">Toll/interleukin-1 receptor domain-containing protein</fullName>
    </submittedName>
</protein>
<evidence type="ECO:0000313" key="1">
    <source>
        <dbReference type="EMBL" id="NEV69536.1"/>
    </source>
</evidence>
<comment type="caution">
    <text evidence="1">The sequence shown here is derived from an EMBL/GenBank/DDBJ whole genome shotgun (WGS) entry which is preliminary data.</text>
</comment>
<gene>
    <name evidence="1" type="ORF">QQ91_020790</name>
</gene>
<dbReference type="Gene3D" id="3.40.50.10140">
    <property type="entry name" value="Toll/interleukin-1 receptor homology (TIR) domain"/>
    <property type="match status" value="1"/>
</dbReference>
<dbReference type="InterPro" id="IPR035897">
    <property type="entry name" value="Toll_tir_struct_dom_sf"/>
</dbReference>
<sequence>MSFIFISYSRQDQAYVSTLVQALQSHRLPVWIDDRIDYGTTWPRVIQDHLEQCAVFVVVMSPRSEDSHWVQCELSLALELKKPIFPLLLEGRRWLSVAAIQSVDVLGGQLPPARFFDTVRGYFPTATVAESLPV</sequence>
<proteinExistence type="predicted"/>
<dbReference type="EMBL" id="JTHE02000003">
    <property type="protein sequence ID" value="NEV69536.1"/>
    <property type="molecule type" value="Genomic_DNA"/>
</dbReference>